<sequence length="164" mass="17003">MPALPKPVIDALARLNAAYPWDHNSRYHGWILRQLPARTGTALDVGSGTGDLARLLATRADRVTGMDVDADVVARAAAHTPDAARVAFTVGSAPDGLPAGPFDALTCVAAVHHLPFDEALAAFRDRLAPGGTLAVVGLYRSAGPLDTLIDLTAVAANPLVGLVR</sequence>
<name>A0A1J7BBA3_9ACTN</name>
<keyword evidence="6" id="KW-1185">Reference proteome</keyword>
<dbReference type="EMBL" id="MLCF01000125">
    <property type="protein sequence ID" value="OIV35931.1"/>
    <property type="molecule type" value="Genomic_DNA"/>
</dbReference>
<evidence type="ECO:0000256" key="2">
    <source>
        <dbReference type="ARBA" id="ARBA00022679"/>
    </source>
</evidence>
<proteinExistence type="predicted"/>
<dbReference type="STRING" id="1428644.BIV57_19050"/>
<evidence type="ECO:0000313" key="5">
    <source>
        <dbReference type="EMBL" id="OIV35931.1"/>
    </source>
</evidence>
<dbReference type="GO" id="GO:0032259">
    <property type="term" value="P:methylation"/>
    <property type="evidence" value="ECO:0007669"/>
    <property type="project" value="UniProtKB-KW"/>
</dbReference>
<dbReference type="Proteomes" id="UP000243342">
    <property type="component" value="Unassembled WGS sequence"/>
</dbReference>
<dbReference type="RefSeq" id="WP_071658124.1">
    <property type="nucleotide sequence ID" value="NZ_MLCF01000125.1"/>
</dbReference>
<dbReference type="PANTHER" id="PTHR43464:SF19">
    <property type="entry name" value="UBIQUINONE BIOSYNTHESIS O-METHYLTRANSFERASE, MITOCHONDRIAL"/>
    <property type="match status" value="1"/>
</dbReference>
<dbReference type="CDD" id="cd02440">
    <property type="entry name" value="AdoMet_MTases"/>
    <property type="match status" value="1"/>
</dbReference>
<keyword evidence="3" id="KW-0949">S-adenosyl-L-methionine</keyword>
<protein>
    <submittedName>
        <fullName evidence="5">SAM-dependent methyltransferase</fullName>
    </submittedName>
</protein>
<dbReference type="GO" id="GO:0008168">
    <property type="term" value="F:methyltransferase activity"/>
    <property type="evidence" value="ECO:0007669"/>
    <property type="project" value="UniProtKB-KW"/>
</dbReference>
<dbReference type="Gene3D" id="3.40.50.150">
    <property type="entry name" value="Vaccinia Virus protein VP39"/>
    <property type="match status" value="1"/>
</dbReference>
<accession>A0A1J7BBA3</accession>
<comment type="caution">
    <text evidence="5">The sequence shown here is derived from an EMBL/GenBank/DDBJ whole genome shotgun (WGS) entry which is preliminary data.</text>
</comment>
<feature type="domain" description="Methyltransferase" evidence="4">
    <location>
        <begin position="43"/>
        <end position="131"/>
    </location>
</feature>
<dbReference type="AlphaFoldDB" id="A0A1J7BBA3"/>
<dbReference type="Pfam" id="PF13649">
    <property type="entry name" value="Methyltransf_25"/>
    <property type="match status" value="1"/>
</dbReference>
<dbReference type="SUPFAM" id="SSF53335">
    <property type="entry name" value="S-adenosyl-L-methionine-dependent methyltransferases"/>
    <property type="match status" value="1"/>
</dbReference>
<dbReference type="OrthoDB" id="6064711at2"/>
<evidence type="ECO:0000256" key="1">
    <source>
        <dbReference type="ARBA" id="ARBA00022603"/>
    </source>
</evidence>
<dbReference type="InterPro" id="IPR041698">
    <property type="entry name" value="Methyltransf_25"/>
</dbReference>
<evidence type="ECO:0000259" key="4">
    <source>
        <dbReference type="Pfam" id="PF13649"/>
    </source>
</evidence>
<feature type="non-terminal residue" evidence="5">
    <location>
        <position position="164"/>
    </location>
</feature>
<reference evidence="5 6" key="1">
    <citation type="submission" date="2016-10" db="EMBL/GenBank/DDBJ databases">
        <title>Genome sequence of Streptomyces gilvigriseus MUSC 26.</title>
        <authorList>
            <person name="Lee L.-H."/>
            <person name="Ser H.-L."/>
        </authorList>
    </citation>
    <scope>NUCLEOTIDE SEQUENCE [LARGE SCALE GENOMIC DNA]</scope>
    <source>
        <strain evidence="5 6">MUSC 26</strain>
    </source>
</reference>
<dbReference type="InterPro" id="IPR029063">
    <property type="entry name" value="SAM-dependent_MTases_sf"/>
</dbReference>
<organism evidence="5 6">
    <name type="scientific">Mangrovactinospora gilvigrisea</name>
    <dbReference type="NCBI Taxonomy" id="1428644"/>
    <lineage>
        <taxon>Bacteria</taxon>
        <taxon>Bacillati</taxon>
        <taxon>Actinomycetota</taxon>
        <taxon>Actinomycetes</taxon>
        <taxon>Kitasatosporales</taxon>
        <taxon>Streptomycetaceae</taxon>
        <taxon>Mangrovactinospora</taxon>
    </lineage>
</organism>
<dbReference type="PANTHER" id="PTHR43464">
    <property type="entry name" value="METHYLTRANSFERASE"/>
    <property type="match status" value="1"/>
</dbReference>
<keyword evidence="1 5" id="KW-0489">Methyltransferase</keyword>
<keyword evidence="2 5" id="KW-0808">Transferase</keyword>
<gene>
    <name evidence="5" type="ORF">BIV57_19050</name>
</gene>
<evidence type="ECO:0000313" key="6">
    <source>
        <dbReference type="Proteomes" id="UP000243342"/>
    </source>
</evidence>
<evidence type="ECO:0000256" key="3">
    <source>
        <dbReference type="ARBA" id="ARBA00022691"/>
    </source>
</evidence>